<evidence type="ECO:0000313" key="1">
    <source>
        <dbReference type="EMBL" id="ART30879.1"/>
    </source>
</evidence>
<organism evidence="1">
    <name type="scientific">Utricularia reniformis</name>
    <dbReference type="NCBI Taxonomy" id="192314"/>
    <lineage>
        <taxon>Eukaryota</taxon>
        <taxon>Viridiplantae</taxon>
        <taxon>Streptophyta</taxon>
        <taxon>Embryophyta</taxon>
        <taxon>Tracheophyta</taxon>
        <taxon>Spermatophyta</taxon>
        <taxon>Magnoliopsida</taxon>
        <taxon>eudicotyledons</taxon>
        <taxon>Gunneridae</taxon>
        <taxon>Pentapetalae</taxon>
        <taxon>asterids</taxon>
        <taxon>lamiids</taxon>
        <taxon>Lamiales</taxon>
        <taxon>Lentibulariaceae</taxon>
        <taxon>Utricularia</taxon>
    </lineage>
</organism>
<dbReference type="AlphaFoldDB" id="A0A1Y0B0G6"/>
<proteinExistence type="predicted"/>
<reference evidence="1" key="1">
    <citation type="submission" date="2017-03" db="EMBL/GenBank/DDBJ databases">
        <title>The mitochondrial genome of the carnivorous plant Utricularia reniformis (Lentibulariaceae): structure, comparative analysis and evolutionary landmarks.</title>
        <authorList>
            <person name="Silva S.R."/>
            <person name="Alvarenga D.O."/>
            <person name="Michael T.P."/>
            <person name="Miranda V.F.O."/>
            <person name="Varani A.M."/>
        </authorList>
    </citation>
    <scope>NUCLEOTIDE SEQUENCE</scope>
</reference>
<dbReference type="EMBL" id="KY774314">
    <property type="protein sequence ID" value="ART30879.1"/>
    <property type="molecule type" value="Genomic_DNA"/>
</dbReference>
<geneLocation type="mitochondrion" evidence="1"/>
<protein>
    <submittedName>
        <fullName evidence="1">Uncharacterized protein</fullName>
    </submittedName>
</protein>
<sequence length="121" mass="13736">MLDDPDIFLSDSTLRSISFRSLFYTRFTIVPRLTITNLTDPTQARTKIFFERQVPAFETHQWQFNSAFMNEARIKTGYAVRNSWSKSANIKLSKTLARRPAGGTPVSADLFLPSSSKMGHS</sequence>
<accession>A0A1Y0B0G6</accession>
<name>A0A1Y0B0G6_9LAMI</name>
<gene>
    <name evidence="1" type="ORF">AEK19_MT0624</name>
</gene>
<keyword evidence="1" id="KW-0496">Mitochondrion</keyword>